<protein>
    <recommendedName>
        <fullName evidence="12">Cardiolipin synthase</fullName>
        <ecNumber evidence="12">2.7.8.-</ecNumber>
    </recommendedName>
</protein>
<dbReference type="GO" id="GO:0008808">
    <property type="term" value="F:cardiolipin synthase activity"/>
    <property type="evidence" value="ECO:0007669"/>
    <property type="project" value="UniProtKB-UniRule"/>
</dbReference>
<evidence type="ECO:0000256" key="4">
    <source>
        <dbReference type="ARBA" id="ARBA00022679"/>
    </source>
</evidence>
<dbReference type="SMART" id="SM00155">
    <property type="entry name" value="PLDc"/>
    <property type="match status" value="2"/>
</dbReference>
<dbReference type="EMBL" id="RKHQ01000001">
    <property type="protein sequence ID" value="ROR97659.1"/>
    <property type="molecule type" value="Genomic_DNA"/>
</dbReference>
<reference evidence="15 16" key="1">
    <citation type="submission" date="2018-11" db="EMBL/GenBank/DDBJ databases">
        <title>Sequencing the genomes of 1000 actinobacteria strains.</title>
        <authorList>
            <person name="Klenk H.-P."/>
        </authorList>
    </citation>
    <scope>NUCLEOTIDE SEQUENCE [LARGE SCALE GENOMIC DNA]</scope>
    <source>
        <strain evidence="15 16">DSM 13521</strain>
    </source>
</reference>
<feature type="domain" description="PLD phosphodiesterase" evidence="14">
    <location>
        <begin position="403"/>
        <end position="430"/>
    </location>
</feature>
<evidence type="ECO:0000256" key="13">
    <source>
        <dbReference type="SAM" id="Phobius"/>
    </source>
</evidence>
<dbReference type="Pfam" id="PF13396">
    <property type="entry name" value="PLDc_N"/>
    <property type="match status" value="1"/>
</dbReference>
<dbReference type="InterPro" id="IPR001736">
    <property type="entry name" value="PLipase_D/transphosphatidylase"/>
</dbReference>
<dbReference type="GO" id="GO:0032049">
    <property type="term" value="P:cardiolipin biosynthetic process"/>
    <property type="evidence" value="ECO:0007669"/>
    <property type="project" value="UniProtKB-UniRule"/>
</dbReference>
<dbReference type="OrthoDB" id="9762009at2"/>
<evidence type="ECO:0000256" key="10">
    <source>
        <dbReference type="ARBA" id="ARBA00023209"/>
    </source>
</evidence>
<evidence type="ECO:0000256" key="5">
    <source>
        <dbReference type="ARBA" id="ARBA00022692"/>
    </source>
</evidence>
<dbReference type="GO" id="GO:0005886">
    <property type="term" value="C:plasma membrane"/>
    <property type="evidence" value="ECO:0007669"/>
    <property type="project" value="UniProtKB-SubCell"/>
</dbReference>
<keyword evidence="2" id="KW-1003">Cell membrane</keyword>
<evidence type="ECO:0000256" key="6">
    <source>
        <dbReference type="ARBA" id="ARBA00022737"/>
    </source>
</evidence>
<evidence type="ECO:0000256" key="9">
    <source>
        <dbReference type="ARBA" id="ARBA00023136"/>
    </source>
</evidence>
<evidence type="ECO:0000313" key="15">
    <source>
        <dbReference type="EMBL" id="ROR97659.1"/>
    </source>
</evidence>
<keyword evidence="10" id="KW-0594">Phospholipid biosynthesis</keyword>
<evidence type="ECO:0000256" key="1">
    <source>
        <dbReference type="ARBA" id="ARBA00004651"/>
    </source>
</evidence>
<dbReference type="AlphaFoldDB" id="A0A3N2DCY9"/>
<dbReference type="PANTHER" id="PTHR21248:SF22">
    <property type="entry name" value="PHOSPHOLIPASE D"/>
    <property type="match status" value="1"/>
</dbReference>
<dbReference type="PROSITE" id="PS50035">
    <property type="entry name" value="PLD"/>
    <property type="match status" value="2"/>
</dbReference>
<evidence type="ECO:0000256" key="12">
    <source>
        <dbReference type="NCBIfam" id="TIGR04265"/>
    </source>
</evidence>
<evidence type="ECO:0000256" key="7">
    <source>
        <dbReference type="ARBA" id="ARBA00022989"/>
    </source>
</evidence>
<dbReference type="Pfam" id="PF13091">
    <property type="entry name" value="PLDc_2"/>
    <property type="match status" value="2"/>
</dbReference>
<evidence type="ECO:0000256" key="8">
    <source>
        <dbReference type="ARBA" id="ARBA00023098"/>
    </source>
</evidence>
<keyword evidence="7 13" id="KW-1133">Transmembrane helix</keyword>
<comment type="subcellular location">
    <subcellularLocation>
        <location evidence="1">Cell membrane</location>
        <topology evidence="1">Multi-pass membrane protein</topology>
    </subcellularLocation>
</comment>
<keyword evidence="16" id="KW-1185">Reference proteome</keyword>
<dbReference type="InterPro" id="IPR027379">
    <property type="entry name" value="CLS_N"/>
</dbReference>
<dbReference type="Gene3D" id="3.30.870.10">
    <property type="entry name" value="Endonuclease Chain A"/>
    <property type="match status" value="2"/>
</dbReference>
<evidence type="ECO:0000256" key="2">
    <source>
        <dbReference type="ARBA" id="ARBA00022475"/>
    </source>
</evidence>
<dbReference type="EC" id="2.7.8.-" evidence="12"/>
<accession>A0A3N2DCY9</accession>
<evidence type="ECO:0000259" key="14">
    <source>
        <dbReference type="PROSITE" id="PS50035"/>
    </source>
</evidence>
<keyword evidence="5 13" id="KW-0812">Transmembrane</keyword>
<keyword evidence="4" id="KW-0808">Transferase</keyword>
<dbReference type="PANTHER" id="PTHR21248">
    <property type="entry name" value="CARDIOLIPIN SYNTHASE"/>
    <property type="match status" value="1"/>
</dbReference>
<comment type="caution">
    <text evidence="15">The sequence shown here is derived from an EMBL/GenBank/DDBJ whole genome shotgun (WGS) entry which is preliminary data.</text>
</comment>
<keyword evidence="11" id="KW-1208">Phospholipid metabolism</keyword>
<feature type="transmembrane region" description="Helical" evidence="13">
    <location>
        <begin position="40"/>
        <end position="58"/>
    </location>
</feature>
<proteinExistence type="predicted"/>
<dbReference type="InterPro" id="IPR022924">
    <property type="entry name" value="Cardiolipin_synthase"/>
</dbReference>
<sequence>MSLETGVNVGVAVILLDLAIRITALVLIPRNRTPSAAMAWLLTIFLVPVVGGILFLVIGNEKLPRRRRERQVAINRVIRENVPEGLGVDPGTWPRWFRGLTEQNQALGAMPVSGGNHAELIDDYQASIDRAAHDIDAAERFVHVEYFVVGFDRTTRGFFAAMERAVQRGVPVRLLMDHIPSRSQSVHRATIAELDRIGVDWRYMLPVQPLKRRYQRPDLRNHRKLVVVDGRVAHTGSQNLVDRAYNKRSNERRGLQWQELTTRVTGPVVAAVNAVFLSDWYAETGEGLDADRHVPAAELLDEAPGADALVCQIIPSGPSYEHENNLRLFLGLVASAQERVIITSPYFVPDEAMMLAITSARLRGLDVELFVSEVGDQGPVWHAQRSYYDALLRAGVRIFLYPSPYILHAKHLSIDDDVAVIGSSNLDIRSFVLNFEITMLVRGASFVAGMREVEASYRELSRELTLEEWRREPRSRTFLDGVFRLTSSLQ</sequence>
<evidence type="ECO:0000256" key="3">
    <source>
        <dbReference type="ARBA" id="ARBA00022516"/>
    </source>
</evidence>
<organism evidence="15 16">
    <name type="scientific">Salana multivorans</name>
    <dbReference type="NCBI Taxonomy" id="120377"/>
    <lineage>
        <taxon>Bacteria</taxon>
        <taxon>Bacillati</taxon>
        <taxon>Actinomycetota</taxon>
        <taxon>Actinomycetes</taxon>
        <taxon>Micrococcales</taxon>
        <taxon>Beutenbergiaceae</taxon>
        <taxon>Salana</taxon>
    </lineage>
</organism>
<dbReference type="SUPFAM" id="SSF56024">
    <property type="entry name" value="Phospholipase D/nuclease"/>
    <property type="match status" value="2"/>
</dbReference>
<keyword evidence="3" id="KW-0444">Lipid biosynthesis</keyword>
<gene>
    <name evidence="15" type="ORF">EDD28_2261</name>
</gene>
<evidence type="ECO:0000256" key="11">
    <source>
        <dbReference type="ARBA" id="ARBA00023264"/>
    </source>
</evidence>
<dbReference type="InterPro" id="IPR025202">
    <property type="entry name" value="PLD-like_dom"/>
</dbReference>
<dbReference type="NCBIfam" id="TIGR04265">
    <property type="entry name" value="bac_cardiolipin"/>
    <property type="match status" value="1"/>
</dbReference>
<keyword evidence="9 13" id="KW-0472">Membrane</keyword>
<keyword evidence="8" id="KW-0443">Lipid metabolism</keyword>
<feature type="domain" description="PLD phosphodiesterase" evidence="14">
    <location>
        <begin position="217"/>
        <end position="244"/>
    </location>
</feature>
<dbReference type="Proteomes" id="UP000275356">
    <property type="component" value="Unassembled WGS sequence"/>
</dbReference>
<feature type="transmembrane region" description="Helical" evidence="13">
    <location>
        <begin position="7"/>
        <end position="28"/>
    </location>
</feature>
<keyword evidence="6" id="KW-0677">Repeat</keyword>
<evidence type="ECO:0000313" key="16">
    <source>
        <dbReference type="Proteomes" id="UP000275356"/>
    </source>
</evidence>
<dbReference type="RefSeq" id="WP_123739672.1">
    <property type="nucleotide sequence ID" value="NZ_CALFQU010000018.1"/>
</dbReference>
<name>A0A3N2DCY9_9MICO</name>